<reference evidence="9" key="1">
    <citation type="journal article" date="2019" name="Gigascience">
        <title>De novo genome assembly of the endangered Acer yangbiense, a plant species with extremely small populations endemic to Yunnan Province, China.</title>
        <authorList>
            <person name="Yang J."/>
            <person name="Wariss H.M."/>
            <person name="Tao L."/>
            <person name="Zhang R."/>
            <person name="Yun Q."/>
            <person name="Hollingsworth P."/>
            <person name="Dao Z."/>
            <person name="Luo G."/>
            <person name="Guo H."/>
            <person name="Ma Y."/>
            <person name="Sun W."/>
        </authorList>
    </citation>
    <scope>NUCLEOTIDE SEQUENCE [LARGE SCALE GENOMIC DNA]</scope>
    <source>
        <strain evidence="9">cv. Malutang</strain>
    </source>
</reference>
<dbReference type="InterPro" id="IPR036396">
    <property type="entry name" value="Cyt_P450_sf"/>
</dbReference>
<protein>
    <recommendedName>
        <fullName evidence="10">Allene oxide synthase</fullName>
    </recommendedName>
</protein>
<keyword evidence="5 7" id="KW-0408">Iron</keyword>
<dbReference type="CDD" id="cd11071">
    <property type="entry name" value="CYP74"/>
    <property type="match status" value="1"/>
</dbReference>
<dbReference type="AlphaFoldDB" id="A0A5C7I5S0"/>
<dbReference type="GO" id="GO:0016829">
    <property type="term" value="F:lyase activity"/>
    <property type="evidence" value="ECO:0007669"/>
    <property type="project" value="UniProtKB-KW"/>
</dbReference>
<gene>
    <name evidence="8" type="ORF">EZV62_011458</name>
</gene>
<comment type="cofactor">
    <cofactor evidence="7">
        <name>heme</name>
        <dbReference type="ChEBI" id="CHEBI:30413"/>
    </cofactor>
</comment>
<comment type="caution">
    <text evidence="8">The sequence shown here is derived from an EMBL/GenBank/DDBJ whole genome shotgun (WGS) entry which is preliminary data.</text>
</comment>
<name>A0A5C7I5S0_9ROSI</name>
<dbReference type="FunFam" id="1.10.630.10:FF:000024">
    <property type="entry name" value="Allene oxide synthase, chloroplastic"/>
    <property type="match status" value="1"/>
</dbReference>
<dbReference type="GO" id="GO:0006631">
    <property type="term" value="P:fatty acid metabolic process"/>
    <property type="evidence" value="ECO:0007669"/>
    <property type="project" value="UniProtKB-ARBA"/>
</dbReference>
<keyword evidence="6" id="KW-0456">Lyase</keyword>
<dbReference type="Pfam" id="PF00067">
    <property type="entry name" value="p450"/>
    <property type="match status" value="1"/>
</dbReference>
<keyword evidence="3 7" id="KW-0349">Heme</keyword>
<accession>A0A5C7I5S0</accession>
<dbReference type="PRINTS" id="PR00465">
    <property type="entry name" value="EP450IV"/>
</dbReference>
<keyword evidence="4 7" id="KW-0479">Metal-binding</keyword>
<dbReference type="GO" id="GO:0004497">
    <property type="term" value="F:monooxygenase activity"/>
    <property type="evidence" value="ECO:0007669"/>
    <property type="project" value="InterPro"/>
</dbReference>
<evidence type="ECO:0000313" key="9">
    <source>
        <dbReference type="Proteomes" id="UP000323000"/>
    </source>
</evidence>
<evidence type="ECO:0000256" key="1">
    <source>
        <dbReference type="ARBA" id="ARBA00004721"/>
    </source>
</evidence>
<dbReference type="PANTHER" id="PTHR24286:SF302">
    <property type="entry name" value="ALLENE OXIDE SYNTHASE 2"/>
    <property type="match status" value="1"/>
</dbReference>
<dbReference type="GO" id="GO:0005506">
    <property type="term" value="F:iron ion binding"/>
    <property type="evidence" value="ECO:0007669"/>
    <property type="project" value="InterPro"/>
</dbReference>
<evidence type="ECO:0000256" key="2">
    <source>
        <dbReference type="ARBA" id="ARBA00010617"/>
    </source>
</evidence>
<dbReference type="SUPFAM" id="SSF48264">
    <property type="entry name" value="Cytochrome P450"/>
    <property type="match status" value="1"/>
</dbReference>
<evidence type="ECO:0000313" key="8">
    <source>
        <dbReference type="EMBL" id="TXG64464.1"/>
    </source>
</evidence>
<dbReference type="OrthoDB" id="2789670at2759"/>
<dbReference type="GO" id="GO:0016705">
    <property type="term" value="F:oxidoreductase activity, acting on paired donors, with incorporation or reduction of molecular oxygen"/>
    <property type="evidence" value="ECO:0007669"/>
    <property type="project" value="InterPro"/>
</dbReference>
<feature type="binding site" description="axial binding residue" evidence="7">
    <location>
        <position position="467"/>
    </location>
    <ligand>
        <name>heme</name>
        <dbReference type="ChEBI" id="CHEBI:30413"/>
    </ligand>
    <ligandPart>
        <name>Fe</name>
        <dbReference type="ChEBI" id="CHEBI:18248"/>
    </ligandPart>
</feature>
<evidence type="ECO:0000256" key="6">
    <source>
        <dbReference type="ARBA" id="ARBA00023239"/>
    </source>
</evidence>
<evidence type="ECO:0000256" key="7">
    <source>
        <dbReference type="PIRSR" id="PIRSR602403-1"/>
    </source>
</evidence>
<comment type="similarity">
    <text evidence="2">Belongs to the cytochrome P450 family.</text>
</comment>
<comment type="pathway">
    <text evidence="1">Secondary metabolite biosynthesis; terpenoid biosynthesis.</text>
</comment>
<dbReference type="InterPro" id="IPR002403">
    <property type="entry name" value="Cyt_P450_E_grp-IV"/>
</dbReference>
<proteinExistence type="inferred from homology"/>
<dbReference type="Proteomes" id="UP000323000">
    <property type="component" value="Chromosome 4"/>
</dbReference>
<dbReference type="InterPro" id="IPR001128">
    <property type="entry name" value="Cyt_P450"/>
</dbReference>
<sequence length="515" mass="57998">MSSFSSSSLPSSNLPVKPIPGDYGLPFFGAFKDLLDYFTTRKKGNSNKSKLYIYPQISFVAKIMLKARNFICFYNQGQDEFFHSRVTKHNSTVFKTNMPPGPFMASNPRVIALLDAASFPVLFDTSKVEKRNVLDGTFFPSVKFTGGHRVCAYLDPSEPNHTALKSYFLSVLAKKHDNFVPLFRTCLSELFIDVEDEMANKREANFNTLNDQMSFNFFVRLFSDKKQVDSIIGPKLFDKWLFLQLAPLMTLGVPKLLNFVEDFLLHTFPLPSFLVKSDYNKLYEAFYAFSGSVLDEAETFGINREETCHNLVFLAGFNAYGGSKTLFPALIKWVGLAGEKLHRQLADEIRTVVKAEGGVTLSALDQMVLTKSVVDEALRIEPPVPFQYGNAKVDMVVQSHNAAFEIKKGDMIFGCQPFATKDPRVFDSPEEFVGQRFVGDQGEKLLKYVYWSNGRETNDPTAENKQCPGKNLMVLLSRVMLVELFLRYDTFTVEAGKLMLGSSVTFKSLTKATST</sequence>
<organism evidence="8 9">
    <name type="scientific">Acer yangbiense</name>
    <dbReference type="NCBI Taxonomy" id="1000413"/>
    <lineage>
        <taxon>Eukaryota</taxon>
        <taxon>Viridiplantae</taxon>
        <taxon>Streptophyta</taxon>
        <taxon>Embryophyta</taxon>
        <taxon>Tracheophyta</taxon>
        <taxon>Spermatophyta</taxon>
        <taxon>Magnoliopsida</taxon>
        <taxon>eudicotyledons</taxon>
        <taxon>Gunneridae</taxon>
        <taxon>Pentapetalae</taxon>
        <taxon>rosids</taxon>
        <taxon>malvids</taxon>
        <taxon>Sapindales</taxon>
        <taxon>Sapindaceae</taxon>
        <taxon>Hippocastanoideae</taxon>
        <taxon>Acereae</taxon>
        <taxon>Acer</taxon>
    </lineage>
</organism>
<dbReference type="GO" id="GO:0016125">
    <property type="term" value="P:sterol metabolic process"/>
    <property type="evidence" value="ECO:0007669"/>
    <property type="project" value="TreeGrafter"/>
</dbReference>
<evidence type="ECO:0000256" key="4">
    <source>
        <dbReference type="ARBA" id="ARBA00022723"/>
    </source>
</evidence>
<evidence type="ECO:0008006" key="10">
    <source>
        <dbReference type="Google" id="ProtNLM"/>
    </source>
</evidence>
<dbReference type="EMBL" id="VAHF01000004">
    <property type="protein sequence ID" value="TXG64464.1"/>
    <property type="molecule type" value="Genomic_DNA"/>
</dbReference>
<dbReference type="PANTHER" id="PTHR24286">
    <property type="entry name" value="CYTOCHROME P450 26"/>
    <property type="match status" value="1"/>
</dbReference>
<dbReference type="GO" id="GO:0020037">
    <property type="term" value="F:heme binding"/>
    <property type="evidence" value="ECO:0007669"/>
    <property type="project" value="InterPro"/>
</dbReference>
<dbReference type="Gene3D" id="1.10.630.10">
    <property type="entry name" value="Cytochrome P450"/>
    <property type="match status" value="1"/>
</dbReference>
<evidence type="ECO:0000256" key="5">
    <source>
        <dbReference type="ARBA" id="ARBA00023004"/>
    </source>
</evidence>
<evidence type="ECO:0000256" key="3">
    <source>
        <dbReference type="ARBA" id="ARBA00022617"/>
    </source>
</evidence>
<keyword evidence="9" id="KW-1185">Reference proteome</keyword>